<comment type="caution">
    <text evidence="4">The sequence shown here is derived from an EMBL/GenBank/DDBJ whole genome shotgun (WGS) entry which is preliminary data.</text>
</comment>
<dbReference type="Pfam" id="PF13649">
    <property type="entry name" value="Methyltransf_25"/>
    <property type="match status" value="1"/>
</dbReference>
<evidence type="ECO:0000256" key="2">
    <source>
        <dbReference type="SAM" id="MobiDB-lite"/>
    </source>
</evidence>
<name>A0AAE0JXE4_9PEZI</name>
<dbReference type="EMBL" id="JAULSN010000008">
    <property type="protein sequence ID" value="KAK3366123.1"/>
    <property type="molecule type" value="Genomic_DNA"/>
</dbReference>
<feature type="compositionally biased region" description="Polar residues" evidence="2">
    <location>
        <begin position="163"/>
        <end position="180"/>
    </location>
</feature>
<organism evidence="4 5">
    <name type="scientific">Lasiosphaeria ovina</name>
    <dbReference type="NCBI Taxonomy" id="92902"/>
    <lineage>
        <taxon>Eukaryota</taxon>
        <taxon>Fungi</taxon>
        <taxon>Dikarya</taxon>
        <taxon>Ascomycota</taxon>
        <taxon>Pezizomycotina</taxon>
        <taxon>Sordariomycetes</taxon>
        <taxon>Sordariomycetidae</taxon>
        <taxon>Sordariales</taxon>
        <taxon>Lasiosphaeriaceae</taxon>
        <taxon>Lasiosphaeria</taxon>
    </lineage>
</organism>
<dbReference type="Gene3D" id="3.40.50.150">
    <property type="entry name" value="Vaccinia Virus protein VP39"/>
    <property type="match status" value="1"/>
</dbReference>
<keyword evidence="5" id="KW-1185">Reference proteome</keyword>
<feature type="compositionally biased region" description="Basic residues" evidence="2">
    <location>
        <begin position="38"/>
        <end position="48"/>
    </location>
</feature>
<evidence type="ECO:0000256" key="1">
    <source>
        <dbReference type="ARBA" id="ARBA00038158"/>
    </source>
</evidence>
<proteinExistence type="inferred from homology"/>
<dbReference type="InterPro" id="IPR041698">
    <property type="entry name" value="Methyltransf_25"/>
</dbReference>
<feature type="compositionally biased region" description="Acidic residues" evidence="2">
    <location>
        <begin position="473"/>
        <end position="487"/>
    </location>
</feature>
<feature type="region of interest" description="Disordered" evidence="2">
    <location>
        <begin position="457"/>
        <end position="487"/>
    </location>
</feature>
<dbReference type="PANTHER" id="PTHR43591:SF50">
    <property type="entry name" value="METHYLTRANSFERASE DOMAIN-CONTAINING PROTEIN-RELATED"/>
    <property type="match status" value="1"/>
</dbReference>
<dbReference type="SUPFAM" id="SSF53335">
    <property type="entry name" value="S-adenosyl-L-methionine-dependent methyltransferases"/>
    <property type="match status" value="1"/>
</dbReference>
<protein>
    <recommendedName>
        <fullName evidence="3">Methyltransferase domain-containing protein</fullName>
    </recommendedName>
</protein>
<feature type="region of interest" description="Disordered" evidence="2">
    <location>
        <begin position="121"/>
        <end position="196"/>
    </location>
</feature>
<sequence length="671" mass="72001">MEFLSGYAAARAPLSAYQVEPHPPSRPTRSNSTSGATQKKRSRIHGHIRTSSASTSSSTRTEVPSSPQHNVVPWLHQPVVEASSGLGLDAAPPTLAHSSAAAAAAAASAASVAVSAASRAAPSAEAHVSRHDQQRERMPAPVRYYQNKQLPATPRLDTHDATSNKYLTSGSLSEPTSARTPASAGATAISTPFGNPANHALSGTTAYQDRRALQHAAMFPESGAGSKVSGNTAFSRAESVSSISGTTTRTMLSSEPAYNADLTAQQSKPFVVRNGRTYISDLTLPYPLPVDLEELHRQSLRTLLLMQLFGGPICTPAFAAKPPTRVLEVGCGSGFWSMMCYRYYERQGLHTDISFTGIDITPIAPGASGAGTTSGANAAAMSDGRPDKDMKWRFVQHDMRRCPWPFSDGEFDLVMVKDMSLATTLTMQQSLMDEYLRILAPGGTIECWESDHTLRMLRPHVPEPPSTPGFPTAEDDGEDSSGEDEDTEAAHLGSYVMTANTPLSSPLNNFLVEYNGWVSRALEMRSLSPVPCTLLGPLLVQEAEVLTGMGSRRLAVPLSEVRWEREGVGGVVTKDGKSYIETKGRGVGNSGAPTRKALDPGAAALRRTALLTVVQMIQNLEHVLREVSGKSQDEWDGWVGKMMNDLVKGNGTSWGECLEVGAWWARKRVPT</sequence>
<dbReference type="InterPro" id="IPR029063">
    <property type="entry name" value="SAM-dependent_MTases_sf"/>
</dbReference>
<feature type="compositionally biased region" description="Basic and acidic residues" evidence="2">
    <location>
        <begin position="127"/>
        <end position="138"/>
    </location>
</feature>
<feature type="region of interest" description="Disordered" evidence="2">
    <location>
        <begin position="14"/>
        <end position="72"/>
    </location>
</feature>
<feature type="domain" description="Methyltransferase" evidence="3">
    <location>
        <begin position="326"/>
        <end position="443"/>
    </location>
</feature>
<comment type="similarity">
    <text evidence="1">Belongs to the methyltransferase superfamily. LaeA methyltransferase family.</text>
</comment>
<feature type="compositionally biased region" description="Low complexity" evidence="2">
    <location>
        <begin position="49"/>
        <end position="61"/>
    </location>
</feature>
<gene>
    <name evidence="4" type="ORF">B0T24DRAFT_535514</name>
</gene>
<dbReference type="PANTHER" id="PTHR43591">
    <property type="entry name" value="METHYLTRANSFERASE"/>
    <property type="match status" value="1"/>
</dbReference>
<dbReference type="Proteomes" id="UP001287356">
    <property type="component" value="Unassembled WGS sequence"/>
</dbReference>
<evidence type="ECO:0000259" key="3">
    <source>
        <dbReference type="Pfam" id="PF13649"/>
    </source>
</evidence>
<accession>A0AAE0JXE4</accession>
<reference evidence="4" key="1">
    <citation type="journal article" date="2023" name="Mol. Phylogenet. Evol.">
        <title>Genome-scale phylogeny and comparative genomics of the fungal order Sordariales.</title>
        <authorList>
            <person name="Hensen N."/>
            <person name="Bonometti L."/>
            <person name="Westerberg I."/>
            <person name="Brannstrom I.O."/>
            <person name="Guillou S."/>
            <person name="Cros-Aarteil S."/>
            <person name="Calhoun S."/>
            <person name="Haridas S."/>
            <person name="Kuo A."/>
            <person name="Mondo S."/>
            <person name="Pangilinan J."/>
            <person name="Riley R."/>
            <person name="LaButti K."/>
            <person name="Andreopoulos B."/>
            <person name="Lipzen A."/>
            <person name="Chen C."/>
            <person name="Yan M."/>
            <person name="Daum C."/>
            <person name="Ng V."/>
            <person name="Clum A."/>
            <person name="Steindorff A."/>
            <person name="Ohm R.A."/>
            <person name="Martin F."/>
            <person name="Silar P."/>
            <person name="Natvig D.O."/>
            <person name="Lalanne C."/>
            <person name="Gautier V."/>
            <person name="Ament-Velasquez S.L."/>
            <person name="Kruys A."/>
            <person name="Hutchinson M.I."/>
            <person name="Powell A.J."/>
            <person name="Barry K."/>
            <person name="Miller A.N."/>
            <person name="Grigoriev I.V."/>
            <person name="Debuchy R."/>
            <person name="Gladieux P."/>
            <person name="Hiltunen Thoren M."/>
            <person name="Johannesson H."/>
        </authorList>
    </citation>
    <scope>NUCLEOTIDE SEQUENCE</scope>
    <source>
        <strain evidence="4">CBS 958.72</strain>
    </source>
</reference>
<evidence type="ECO:0000313" key="5">
    <source>
        <dbReference type="Proteomes" id="UP001287356"/>
    </source>
</evidence>
<dbReference type="AlphaFoldDB" id="A0AAE0JXE4"/>
<evidence type="ECO:0000313" key="4">
    <source>
        <dbReference type="EMBL" id="KAK3366123.1"/>
    </source>
</evidence>
<dbReference type="CDD" id="cd02440">
    <property type="entry name" value="AdoMet_MTases"/>
    <property type="match status" value="1"/>
</dbReference>
<reference evidence="4" key="2">
    <citation type="submission" date="2023-06" db="EMBL/GenBank/DDBJ databases">
        <authorList>
            <consortium name="Lawrence Berkeley National Laboratory"/>
            <person name="Haridas S."/>
            <person name="Hensen N."/>
            <person name="Bonometti L."/>
            <person name="Westerberg I."/>
            <person name="Brannstrom I.O."/>
            <person name="Guillou S."/>
            <person name="Cros-Aarteil S."/>
            <person name="Calhoun S."/>
            <person name="Kuo A."/>
            <person name="Mondo S."/>
            <person name="Pangilinan J."/>
            <person name="Riley R."/>
            <person name="Labutti K."/>
            <person name="Andreopoulos B."/>
            <person name="Lipzen A."/>
            <person name="Chen C."/>
            <person name="Yanf M."/>
            <person name="Daum C."/>
            <person name="Ng V."/>
            <person name="Clum A."/>
            <person name="Steindorff A."/>
            <person name="Ohm R."/>
            <person name="Martin F."/>
            <person name="Silar P."/>
            <person name="Natvig D."/>
            <person name="Lalanne C."/>
            <person name="Gautier V."/>
            <person name="Ament-Velasquez S.L."/>
            <person name="Kruys A."/>
            <person name="Hutchinson M.I."/>
            <person name="Powell A.J."/>
            <person name="Barry K."/>
            <person name="Miller A.N."/>
            <person name="Grigoriev I.V."/>
            <person name="Debuchy R."/>
            <person name="Gladieux P."/>
            <person name="Thoren M.H."/>
            <person name="Johannesson H."/>
        </authorList>
    </citation>
    <scope>NUCLEOTIDE SEQUENCE</scope>
    <source>
        <strain evidence="4">CBS 958.72</strain>
    </source>
</reference>